<dbReference type="EMBL" id="MWQN01000002">
    <property type="protein sequence ID" value="OPC79325.1"/>
    <property type="molecule type" value="Genomic_DNA"/>
</dbReference>
<dbReference type="InterPro" id="IPR012338">
    <property type="entry name" value="Beta-lactam/transpept-like"/>
</dbReference>
<dbReference type="OrthoDB" id="3863176at2"/>
<dbReference type="RefSeq" id="WP_078980541.1">
    <property type="nucleotide sequence ID" value="NZ_MWQN01000002.1"/>
</dbReference>
<dbReference type="Gene3D" id="3.40.710.10">
    <property type="entry name" value="DD-peptidase/beta-lactamase superfamily"/>
    <property type="match status" value="1"/>
</dbReference>
<organism evidence="3 4">
    <name type="scientific">Embleya scabrispora</name>
    <dbReference type="NCBI Taxonomy" id="159449"/>
    <lineage>
        <taxon>Bacteria</taxon>
        <taxon>Bacillati</taxon>
        <taxon>Actinomycetota</taxon>
        <taxon>Actinomycetes</taxon>
        <taxon>Kitasatosporales</taxon>
        <taxon>Streptomycetaceae</taxon>
        <taxon>Embleya</taxon>
    </lineage>
</organism>
<protein>
    <recommendedName>
        <fullName evidence="2">Beta-lactamase-related domain-containing protein</fullName>
    </recommendedName>
</protein>
<dbReference type="InterPro" id="IPR001466">
    <property type="entry name" value="Beta-lactam-related"/>
</dbReference>
<reference evidence="3 4" key="1">
    <citation type="submission" date="2017-03" db="EMBL/GenBank/DDBJ databases">
        <title>Draft genome sequence of Streptomyces scabrisporus NF3, endophyte isolated from Amphipterygium adstringens.</title>
        <authorList>
            <person name="Vazquez M."/>
            <person name="Ceapa C.D."/>
            <person name="Rodriguez Luna D."/>
            <person name="Sanchez Esquivel S."/>
        </authorList>
    </citation>
    <scope>NUCLEOTIDE SEQUENCE [LARGE SCALE GENOMIC DNA]</scope>
    <source>
        <strain evidence="3 4">NF3</strain>
    </source>
</reference>
<dbReference type="SUPFAM" id="SSF56601">
    <property type="entry name" value="beta-lactamase/transpeptidase-like"/>
    <property type="match status" value="1"/>
</dbReference>
<evidence type="ECO:0000313" key="3">
    <source>
        <dbReference type="EMBL" id="OPC79325.1"/>
    </source>
</evidence>
<dbReference type="InterPro" id="IPR006311">
    <property type="entry name" value="TAT_signal"/>
</dbReference>
<keyword evidence="4" id="KW-1185">Reference proteome</keyword>
<name>A0A1T3NRG1_9ACTN</name>
<dbReference type="STRING" id="159449.B4N89_35335"/>
<gene>
    <name evidence="3" type="ORF">B4N89_35335</name>
</gene>
<feature type="signal peptide" evidence="1">
    <location>
        <begin position="1"/>
        <end position="32"/>
    </location>
</feature>
<dbReference type="AlphaFoldDB" id="A0A1T3NRG1"/>
<evidence type="ECO:0000259" key="2">
    <source>
        <dbReference type="Pfam" id="PF00144"/>
    </source>
</evidence>
<dbReference type="InterPro" id="IPR050491">
    <property type="entry name" value="AmpC-like"/>
</dbReference>
<dbReference type="Pfam" id="PF00144">
    <property type="entry name" value="Beta-lactamase"/>
    <property type="match status" value="1"/>
</dbReference>
<feature type="domain" description="Beta-lactamase-related" evidence="2">
    <location>
        <begin position="63"/>
        <end position="380"/>
    </location>
</feature>
<dbReference type="Proteomes" id="UP000190037">
    <property type="component" value="Unassembled WGS sequence"/>
</dbReference>
<evidence type="ECO:0000313" key="4">
    <source>
        <dbReference type="Proteomes" id="UP000190037"/>
    </source>
</evidence>
<proteinExistence type="predicted"/>
<feature type="chain" id="PRO_5011984178" description="Beta-lactamase-related domain-containing protein" evidence="1">
    <location>
        <begin position="33"/>
        <end position="400"/>
    </location>
</feature>
<comment type="caution">
    <text evidence="3">The sequence shown here is derived from an EMBL/GenBank/DDBJ whole genome shotgun (WGS) entry which is preliminary data.</text>
</comment>
<keyword evidence="1" id="KW-0732">Signal</keyword>
<evidence type="ECO:0000256" key="1">
    <source>
        <dbReference type="SAM" id="SignalP"/>
    </source>
</evidence>
<dbReference type="PANTHER" id="PTHR46825:SF9">
    <property type="entry name" value="BETA-LACTAMASE-RELATED DOMAIN-CONTAINING PROTEIN"/>
    <property type="match status" value="1"/>
</dbReference>
<dbReference type="PANTHER" id="PTHR46825">
    <property type="entry name" value="D-ALANYL-D-ALANINE-CARBOXYPEPTIDASE/ENDOPEPTIDASE AMPH"/>
    <property type="match status" value="1"/>
</dbReference>
<accession>A0A1T3NRG1</accession>
<dbReference type="PROSITE" id="PS51318">
    <property type="entry name" value="TAT"/>
    <property type="match status" value="1"/>
</dbReference>
<sequence>MSDYAGSKMRPSRRSVMGLVAAASLAGGGVLADGGSAAGAVAGSGATGVGRVPDQLRPGGAYDRLVADLAARDRFAGTVLLAHRGRPVLIRSHGMADREREIANGHDTVFNIASVGKFFAGLAVTQLFARRLIRLDGTIGTWLDGFPPGVADTVTVHQLLTHTSGLGDHRADPAWREAVRGWRTPAEFETGTLDFIRRQRPLFPPGTRLEYSNSGFRVLGAIVARISGGTYADYVREHILGPAGMTRTEFAPLSRWQTDPAYAHAYGEPQADGRRPDLTAAMRGAEIGGGDGGVFSTAPDLLRFAVALREGRLVGEAHTEMMLSGKYPFGPGGMASYGSLISIVNGRRRIGHGGGDPGITANVYSYPDADWVALFVANQSLVDLRPLIELPDRLILDDGR</sequence>